<dbReference type="Pfam" id="PF13773">
    <property type="entry name" value="DUF4170"/>
    <property type="match status" value="1"/>
</dbReference>
<evidence type="ECO:0008006" key="3">
    <source>
        <dbReference type="Google" id="ProtNLM"/>
    </source>
</evidence>
<reference evidence="1" key="1">
    <citation type="submission" date="2022-05" db="EMBL/GenBank/DDBJ databases">
        <authorList>
            <person name="Friedrich I."/>
            <person name="Poehlein A."/>
            <person name="Schneider D."/>
            <person name="Hertel R."/>
            <person name="Daniel R."/>
        </authorList>
    </citation>
    <scope>NUCLEOTIDE SEQUENCE</scope>
</reference>
<evidence type="ECO:0000313" key="2">
    <source>
        <dbReference type="Proteomes" id="UP001056685"/>
    </source>
</evidence>
<keyword evidence="2" id="KW-1185">Reference proteome</keyword>
<name>A0A9E7MQG0_9CAUD</name>
<dbReference type="EMBL" id="ON529852">
    <property type="protein sequence ID" value="USN14255.1"/>
    <property type="molecule type" value="Genomic_DNA"/>
</dbReference>
<sequence length="86" mass="9963">MPDTYYVYGGEHPHPREEAFRDPRKIIFVGSFTRREDARDAWKAYAWQTVDNALMRFHINTYDEMIVAHGKPVADLVVRASGATYS</sequence>
<accession>A0A9E7MQG0</accession>
<dbReference type="Gene3D" id="3.30.70.2400">
    <property type="entry name" value="Uncharacterised protein PF13773, DUF4170"/>
    <property type="match status" value="1"/>
</dbReference>
<evidence type="ECO:0000313" key="1">
    <source>
        <dbReference type="EMBL" id="USN14255.1"/>
    </source>
</evidence>
<gene>
    <name evidence="1" type="ORF">KABACHOK_04270</name>
</gene>
<dbReference type="Proteomes" id="UP001056685">
    <property type="component" value="Segment"/>
</dbReference>
<protein>
    <recommendedName>
        <fullName evidence="3">DUF4170 domain-containing protein</fullName>
    </recommendedName>
</protein>
<proteinExistence type="predicted"/>
<dbReference type="InterPro" id="IPR025226">
    <property type="entry name" value="DUF4170"/>
</dbReference>
<organism evidence="1 2">
    <name type="scientific">Brevundimonas phage vB_BpoS-Kabachok</name>
    <dbReference type="NCBI Taxonomy" id="2948600"/>
    <lineage>
        <taxon>Viruses</taxon>
        <taxon>Duplodnaviria</taxon>
        <taxon>Heunggongvirae</taxon>
        <taxon>Uroviricota</taxon>
        <taxon>Caudoviricetes</taxon>
        <taxon>Jeanschmidtviridae</taxon>
        <taxon>Marchewkavirus</taxon>
        <taxon>Marchewkavirus kabachok</taxon>
    </lineage>
</organism>